<dbReference type="Proteomes" id="UP000001861">
    <property type="component" value="Unassembled WGS sequence"/>
</dbReference>
<comment type="caution">
    <text evidence="3">The sequence shown here is derived from an EMBL/GenBank/DDBJ whole genome shotgun (WGS) entry which is preliminary data.</text>
</comment>
<dbReference type="VEuPathDB" id="FungiDB:CC1G_02301"/>
<protein>
    <submittedName>
        <fullName evidence="3">Uncharacterized protein</fullName>
    </submittedName>
</protein>
<feature type="transmembrane region" description="Helical" evidence="2">
    <location>
        <begin position="116"/>
        <end position="134"/>
    </location>
</feature>
<dbReference type="KEGG" id="cci:CC1G_02301"/>
<dbReference type="HOGENOM" id="CLU_1844981_0_0_1"/>
<dbReference type="RefSeq" id="XP_001830850.2">
    <property type="nucleotide sequence ID" value="XM_001830798.2"/>
</dbReference>
<evidence type="ECO:0000256" key="1">
    <source>
        <dbReference type="SAM" id="MobiDB-lite"/>
    </source>
</evidence>
<evidence type="ECO:0000256" key="2">
    <source>
        <dbReference type="SAM" id="Phobius"/>
    </source>
</evidence>
<feature type="compositionally biased region" description="Polar residues" evidence="1">
    <location>
        <begin position="1"/>
        <end position="13"/>
    </location>
</feature>
<evidence type="ECO:0000313" key="4">
    <source>
        <dbReference type="Proteomes" id="UP000001861"/>
    </source>
</evidence>
<keyword evidence="2" id="KW-1133">Transmembrane helix</keyword>
<name>A8N7P4_COPC7</name>
<evidence type="ECO:0000313" key="3">
    <source>
        <dbReference type="EMBL" id="EAU90914.2"/>
    </source>
</evidence>
<gene>
    <name evidence="3" type="ORF">CC1G_02301</name>
</gene>
<dbReference type="EMBL" id="AACS02000003">
    <property type="protein sequence ID" value="EAU90914.2"/>
    <property type="molecule type" value="Genomic_DNA"/>
</dbReference>
<keyword evidence="2" id="KW-0472">Membrane</keyword>
<dbReference type="AlphaFoldDB" id="A8N7P4"/>
<dbReference type="GeneID" id="6007299"/>
<sequence>MSSQPAQRDQTIPSMRAEPSHPRNIRPPPPPPPMEPVNLYQRRLPLTQGSFAYCRGLAFYDCAFIDSSSCTSANDHLDAKINALQMGRMSSTDRSGRGEGTPEERSSYLKHPTACLIGVTTIVVGTCALCACLSRSLRR</sequence>
<keyword evidence="4" id="KW-1185">Reference proteome</keyword>
<reference evidence="3 4" key="1">
    <citation type="journal article" date="2010" name="Proc. Natl. Acad. Sci. U.S.A.">
        <title>Insights into evolution of multicellular fungi from the assembled chromosomes of the mushroom Coprinopsis cinerea (Coprinus cinereus).</title>
        <authorList>
            <person name="Stajich J.E."/>
            <person name="Wilke S.K."/>
            <person name="Ahren D."/>
            <person name="Au C.H."/>
            <person name="Birren B.W."/>
            <person name="Borodovsky M."/>
            <person name="Burns C."/>
            <person name="Canback B."/>
            <person name="Casselton L.A."/>
            <person name="Cheng C.K."/>
            <person name="Deng J."/>
            <person name="Dietrich F.S."/>
            <person name="Fargo D.C."/>
            <person name="Farman M.L."/>
            <person name="Gathman A.C."/>
            <person name="Goldberg J."/>
            <person name="Guigo R."/>
            <person name="Hoegger P.J."/>
            <person name="Hooker J.B."/>
            <person name="Huggins A."/>
            <person name="James T.Y."/>
            <person name="Kamada T."/>
            <person name="Kilaru S."/>
            <person name="Kodira C."/>
            <person name="Kues U."/>
            <person name="Kupfer D."/>
            <person name="Kwan H.S."/>
            <person name="Lomsadze A."/>
            <person name="Li W."/>
            <person name="Lilly W.W."/>
            <person name="Ma L.J."/>
            <person name="Mackey A.J."/>
            <person name="Manning G."/>
            <person name="Martin F."/>
            <person name="Muraguchi H."/>
            <person name="Natvig D.O."/>
            <person name="Palmerini H."/>
            <person name="Ramesh M.A."/>
            <person name="Rehmeyer C.J."/>
            <person name="Roe B.A."/>
            <person name="Shenoy N."/>
            <person name="Stanke M."/>
            <person name="Ter-Hovhannisyan V."/>
            <person name="Tunlid A."/>
            <person name="Velagapudi R."/>
            <person name="Vision T.J."/>
            <person name="Zeng Q."/>
            <person name="Zolan M.E."/>
            <person name="Pukkila P.J."/>
        </authorList>
    </citation>
    <scope>NUCLEOTIDE SEQUENCE [LARGE SCALE GENOMIC DNA]</scope>
    <source>
        <strain evidence="4">Okayama-7 / 130 / ATCC MYA-4618 / FGSC 9003</strain>
    </source>
</reference>
<proteinExistence type="predicted"/>
<keyword evidence="2" id="KW-0812">Transmembrane</keyword>
<feature type="region of interest" description="Disordered" evidence="1">
    <location>
        <begin position="1"/>
        <end position="37"/>
    </location>
</feature>
<dbReference type="InParanoid" id="A8N7P4"/>
<accession>A8N7P4</accession>
<organism evidence="3 4">
    <name type="scientific">Coprinopsis cinerea (strain Okayama-7 / 130 / ATCC MYA-4618 / FGSC 9003)</name>
    <name type="common">Inky cap fungus</name>
    <name type="synonym">Hormographiella aspergillata</name>
    <dbReference type="NCBI Taxonomy" id="240176"/>
    <lineage>
        <taxon>Eukaryota</taxon>
        <taxon>Fungi</taxon>
        <taxon>Dikarya</taxon>
        <taxon>Basidiomycota</taxon>
        <taxon>Agaricomycotina</taxon>
        <taxon>Agaricomycetes</taxon>
        <taxon>Agaricomycetidae</taxon>
        <taxon>Agaricales</taxon>
        <taxon>Agaricineae</taxon>
        <taxon>Psathyrellaceae</taxon>
        <taxon>Coprinopsis</taxon>
    </lineage>
</organism>
<feature type="compositionally biased region" description="Pro residues" evidence="1">
    <location>
        <begin position="25"/>
        <end position="35"/>
    </location>
</feature>